<keyword evidence="7" id="KW-1185">Reference proteome</keyword>
<protein>
    <submittedName>
        <fullName evidence="6">Regulatory proteins, IclR</fullName>
    </submittedName>
</protein>
<dbReference type="PROSITE" id="PS51078">
    <property type="entry name" value="ICLR_ED"/>
    <property type="match status" value="1"/>
</dbReference>
<dbReference type="PANTHER" id="PTHR30136">
    <property type="entry name" value="HELIX-TURN-HELIX TRANSCRIPTIONAL REGULATOR, ICLR FAMILY"/>
    <property type="match status" value="1"/>
</dbReference>
<dbReference type="SMART" id="SM00346">
    <property type="entry name" value="HTH_ICLR"/>
    <property type="match status" value="1"/>
</dbReference>
<dbReference type="GO" id="GO:0045892">
    <property type="term" value="P:negative regulation of DNA-templated transcription"/>
    <property type="evidence" value="ECO:0007669"/>
    <property type="project" value="TreeGrafter"/>
</dbReference>
<dbReference type="HOGENOM" id="CLU_062618_3_0_4"/>
<dbReference type="AlphaFoldDB" id="A1WI98"/>
<dbReference type="Pfam" id="PF09339">
    <property type="entry name" value="HTH_IclR"/>
    <property type="match status" value="1"/>
</dbReference>
<name>A1WI98_VEREI</name>
<sequence>MVKSAVRVFELLEMFEAERRPLRVADIVERLGAPQSSVSMLLKSLVARGYMEFDAAKREYCPSIRISFLGDWTTRMPDRPEAIQDAMRRLAAETGETVLLGRQSGLQLQYLSVIESQHALRFSPSPGTMRPIHRSAIGILLMSQLEDEQIGLLLRRYNAEVGRAGHPAKIAETLRAVALARDQGHYESANLATTGAGVIAALVQTLIRGQRLGLGIGAPIERLHRRRKQLLTAVLAAARKC</sequence>
<evidence type="ECO:0000256" key="1">
    <source>
        <dbReference type="ARBA" id="ARBA00023015"/>
    </source>
</evidence>
<dbReference type="EMBL" id="CP000542">
    <property type="protein sequence ID" value="ABM57355.1"/>
    <property type="molecule type" value="Genomic_DNA"/>
</dbReference>
<dbReference type="GeneID" id="76460210"/>
<dbReference type="InterPro" id="IPR029016">
    <property type="entry name" value="GAF-like_dom_sf"/>
</dbReference>
<gene>
    <name evidence="6" type="ordered locus">Veis_1596</name>
</gene>
<dbReference type="Gene3D" id="1.10.10.10">
    <property type="entry name" value="Winged helix-like DNA-binding domain superfamily/Winged helix DNA-binding domain"/>
    <property type="match status" value="1"/>
</dbReference>
<dbReference type="eggNOG" id="COG1414">
    <property type="taxonomic scope" value="Bacteria"/>
</dbReference>
<evidence type="ECO:0000256" key="3">
    <source>
        <dbReference type="ARBA" id="ARBA00023163"/>
    </source>
</evidence>
<dbReference type="Pfam" id="PF01614">
    <property type="entry name" value="IclR_C"/>
    <property type="match status" value="1"/>
</dbReference>
<dbReference type="InterPro" id="IPR005471">
    <property type="entry name" value="Tscrpt_reg_IclR_N"/>
</dbReference>
<keyword evidence="2" id="KW-0238">DNA-binding</keyword>
<dbReference type="RefSeq" id="WP_011809362.1">
    <property type="nucleotide sequence ID" value="NC_008786.1"/>
</dbReference>
<evidence type="ECO:0000313" key="7">
    <source>
        <dbReference type="Proteomes" id="UP000000374"/>
    </source>
</evidence>
<dbReference type="GO" id="GO:0003700">
    <property type="term" value="F:DNA-binding transcription factor activity"/>
    <property type="evidence" value="ECO:0007669"/>
    <property type="project" value="TreeGrafter"/>
</dbReference>
<dbReference type="Proteomes" id="UP000000374">
    <property type="component" value="Chromosome"/>
</dbReference>
<feature type="domain" description="HTH iclR-type" evidence="4">
    <location>
        <begin position="2"/>
        <end position="64"/>
    </location>
</feature>
<dbReference type="SUPFAM" id="SSF55781">
    <property type="entry name" value="GAF domain-like"/>
    <property type="match status" value="1"/>
</dbReference>
<reference evidence="7" key="1">
    <citation type="submission" date="2006-12" db="EMBL/GenBank/DDBJ databases">
        <title>Complete sequence of chromosome 1 of Verminephrobacter eiseniae EF01-2.</title>
        <authorList>
            <person name="Copeland A."/>
            <person name="Lucas S."/>
            <person name="Lapidus A."/>
            <person name="Barry K."/>
            <person name="Detter J.C."/>
            <person name="Glavina del Rio T."/>
            <person name="Dalin E."/>
            <person name="Tice H."/>
            <person name="Pitluck S."/>
            <person name="Chertkov O."/>
            <person name="Brettin T."/>
            <person name="Bruce D."/>
            <person name="Han C."/>
            <person name="Tapia R."/>
            <person name="Gilna P."/>
            <person name="Schmutz J."/>
            <person name="Larimer F."/>
            <person name="Land M."/>
            <person name="Hauser L."/>
            <person name="Kyrpides N."/>
            <person name="Kim E."/>
            <person name="Stahl D."/>
            <person name="Richardson P."/>
        </authorList>
    </citation>
    <scope>NUCLEOTIDE SEQUENCE [LARGE SCALE GENOMIC DNA]</scope>
    <source>
        <strain evidence="7">EF01-2</strain>
    </source>
</reference>
<evidence type="ECO:0000259" key="4">
    <source>
        <dbReference type="PROSITE" id="PS51077"/>
    </source>
</evidence>
<dbReference type="PROSITE" id="PS51077">
    <property type="entry name" value="HTH_ICLR"/>
    <property type="match status" value="1"/>
</dbReference>
<dbReference type="Gene3D" id="3.30.450.40">
    <property type="match status" value="1"/>
</dbReference>
<evidence type="ECO:0000259" key="5">
    <source>
        <dbReference type="PROSITE" id="PS51078"/>
    </source>
</evidence>
<keyword evidence="1" id="KW-0805">Transcription regulation</keyword>
<dbReference type="SUPFAM" id="SSF46785">
    <property type="entry name" value="Winged helix' DNA-binding domain"/>
    <property type="match status" value="1"/>
</dbReference>
<dbReference type="InterPro" id="IPR014757">
    <property type="entry name" value="Tscrpt_reg_IclR_C"/>
</dbReference>
<evidence type="ECO:0000256" key="2">
    <source>
        <dbReference type="ARBA" id="ARBA00023125"/>
    </source>
</evidence>
<dbReference type="KEGG" id="vei:Veis_1596"/>
<accession>A1WI98</accession>
<feature type="domain" description="IclR-ED" evidence="5">
    <location>
        <begin position="65"/>
        <end position="241"/>
    </location>
</feature>
<dbReference type="GO" id="GO:0003677">
    <property type="term" value="F:DNA binding"/>
    <property type="evidence" value="ECO:0007669"/>
    <property type="project" value="UniProtKB-KW"/>
</dbReference>
<dbReference type="OrthoDB" id="8994386at2"/>
<keyword evidence="3" id="KW-0804">Transcription</keyword>
<dbReference type="InterPro" id="IPR036390">
    <property type="entry name" value="WH_DNA-bd_sf"/>
</dbReference>
<dbReference type="InterPro" id="IPR050707">
    <property type="entry name" value="HTH_MetabolicPath_Reg"/>
</dbReference>
<proteinExistence type="predicted"/>
<evidence type="ECO:0000313" key="6">
    <source>
        <dbReference type="EMBL" id="ABM57355.1"/>
    </source>
</evidence>
<organism evidence="6 7">
    <name type="scientific">Verminephrobacter eiseniae (strain EF01-2)</name>
    <dbReference type="NCBI Taxonomy" id="391735"/>
    <lineage>
        <taxon>Bacteria</taxon>
        <taxon>Pseudomonadati</taxon>
        <taxon>Pseudomonadota</taxon>
        <taxon>Betaproteobacteria</taxon>
        <taxon>Burkholderiales</taxon>
        <taxon>Comamonadaceae</taxon>
        <taxon>Verminephrobacter</taxon>
    </lineage>
</organism>
<dbReference type="PANTHER" id="PTHR30136:SF35">
    <property type="entry name" value="HTH-TYPE TRANSCRIPTIONAL REGULATOR RV1719"/>
    <property type="match status" value="1"/>
</dbReference>
<dbReference type="InterPro" id="IPR036388">
    <property type="entry name" value="WH-like_DNA-bd_sf"/>
</dbReference>
<dbReference type="STRING" id="391735.Veis_1596"/>